<dbReference type="InterPro" id="IPR051310">
    <property type="entry name" value="MCP_chemotaxis"/>
</dbReference>
<keyword evidence="2" id="KW-1003">Cell membrane</keyword>
<evidence type="ECO:0000259" key="11">
    <source>
        <dbReference type="PROSITE" id="PS50111"/>
    </source>
</evidence>
<keyword evidence="4 10" id="KW-0812">Transmembrane</keyword>
<dbReference type="CDD" id="cd12912">
    <property type="entry name" value="PDC2_MCP_like"/>
    <property type="match status" value="1"/>
</dbReference>
<feature type="domain" description="Methyl-accepting transducer" evidence="11">
    <location>
        <begin position="332"/>
        <end position="561"/>
    </location>
</feature>
<keyword evidence="3" id="KW-0145">Chemotaxis</keyword>
<proteinExistence type="inferred from homology"/>
<keyword evidence="13" id="KW-1185">Reference proteome</keyword>
<dbReference type="GO" id="GO:0005886">
    <property type="term" value="C:plasma membrane"/>
    <property type="evidence" value="ECO:0007669"/>
    <property type="project" value="UniProtKB-SubCell"/>
</dbReference>
<evidence type="ECO:0000256" key="10">
    <source>
        <dbReference type="SAM" id="Phobius"/>
    </source>
</evidence>
<evidence type="ECO:0000313" key="12">
    <source>
        <dbReference type="EMBL" id="ADK85619.1"/>
    </source>
</evidence>
<dbReference type="InterPro" id="IPR004089">
    <property type="entry name" value="MCPsignal_dom"/>
</dbReference>
<dbReference type="GO" id="GO:0007165">
    <property type="term" value="P:signal transduction"/>
    <property type="evidence" value="ECO:0007669"/>
    <property type="project" value="UniProtKB-KW"/>
</dbReference>
<evidence type="ECO:0000256" key="6">
    <source>
        <dbReference type="ARBA" id="ARBA00023136"/>
    </source>
</evidence>
<comment type="similarity">
    <text evidence="7">Belongs to the methyl-accepting chemotaxis (MCP) protein family.</text>
</comment>
<evidence type="ECO:0000256" key="3">
    <source>
        <dbReference type="ARBA" id="ARBA00022500"/>
    </source>
</evidence>
<name>E1QJ76_DESB2</name>
<evidence type="ECO:0000256" key="9">
    <source>
        <dbReference type="SAM" id="MobiDB-lite"/>
    </source>
</evidence>
<dbReference type="Pfam" id="PF02743">
    <property type="entry name" value="dCache_1"/>
    <property type="match status" value="1"/>
</dbReference>
<dbReference type="AlphaFoldDB" id="E1QJ76"/>
<evidence type="ECO:0000256" key="7">
    <source>
        <dbReference type="ARBA" id="ARBA00029447"/>
    </source>
</evidence>
<sequence length="614" mass="64987">MRFRGIKGKLLLAAVVLIAAPLVIVGWFAFQKAGDDMWEMALDGARASSKHLAELIALSLESNLVSVNEMASQQALSRAAGIVAEDGVDVPRAEVHGFSNEFTTIVKERRRDLEQLVAVNAQGQIFADSREGQIKGQVLDNAAFLERVAKGPAVSQVFADKKDGRPRILIGAPIFDWKKNYLGAVVFTMAVERLARHLADVHPGQTGYAFLLDSTGRLITHPDKGLVLKLNIADEAGMAAMAEEILAGRAGVTEYRFHGENKVAAFAPIKAAGWSVAVTQDVAELMATSRSIRNGVLIIGLCAMAMAALLGLPLIHRIVEPVRRAADRLGQAAGELKNTSLQVANSSQALAGNSCQQAASLEQTSAAAQQLAALINSTAQHTSAADELMNTVSQASDTAKRQVAELLQAMRQIADDSRKITGVVTSIESLAFQTNMLSLNAAVEAARAGEKGNGFAVVADEVRGLARRSSEEAKKTQALIDGVLAGINEGLRRVEQTRGSFAVVERTVGQTSALLNQISAAAAEQAQGMGHIDQAVRHIDQAVSANSAAAQESSAHCVHLEEQSLALDQIAADLARIVLGQRGNGDGPGQPDRPAEPMPPAQIATPPRLSLPRE</sequence>
<organism evidence="12 13">
    <name type="scientific">Desulfarculus baarsii (strain ATCC 33931 / DSM 2075 / LMG 7858 / VKM B-1802 / 2st14)</name>
    <dbReference type="NCBI Taxonomy" id="644282"/>
    <lineage>
        <taxon>Bacteria</taxon>
        <taxon>Pseudomonadati</taxon>
        <taxon>Thermodesulfobacteriota</taxon>
        <taxon>Desulfarculia</taxon>
        <taxon>Desulfarculales</taxon>
        <taxon>Desulfarculaceae</taxon>
        <taxon>Desulfarculus</taxon>
    </lineage>
</organism>
<dbReference type="GO" id="GO:0006935">
    <property type="term" value="P:chemotaxis"/>
    <property type="evidence" value="ECO:0007669"/>
    <property type="project" value="UniProtKB-KW"/>
</dbReference>
<feature type="transmembrane region" description="Helical" evidence="10">
    <location>
        <begin position="295"/>
        <end position="315"/>
    </location>
</feature>
<evidence type="ECO:0000256" key="8">
    <source>
        <dbReference type="PROSITE-ProRule" id="PRU00284"/>
    </source>
</evidence>
<feature type="transmembrane region" description="Helical" evidence="10">
    <location>
        <begin position="12"/>
        <end position="30"/>
    </location>
</feature>
<dbReference type="SMART" id="SM00283">
    <property type="entry name" value="MA"/>
    <property type="match status" value="1"/>
</dbReference>
<dbReference type="GO" id="GO:0004888">
    <property type="term" value="F:transmembrane signaling receptor activity"/>
    <property type="evidence" value="ECO:0007669"/>
    <property type="project" value="TreeGrafter"/>
</dbReference>
<comment type="subcellular location">
    <subcellularLocation>
        <location evidence="1">Cell membrane</location>
        <topology evidence="1">Multi-pass membrane protein</topology>
    </subcellularLocation>
</comment>
<feature type="region of interest" description="Disordered" evidence="9">
    <location>
        <begin position="581"/>
        <end position="614"/>
    </location>
</feature>
<dbReference type="InterPro" id="IPR033479">
    <property type="entry name" value="dCache_1"/>
</dbReference>
<dbReference type="Proteomes" id="UP000009047">
    <property type="component" value="Chromosome"/>
</dbReference>
<dbReference type="EMBL" id="CP002085">
    <property type="protein sequence ID" value="ADK85619.1"/>
    <property type="molecule type" value="Genomic_DNA"/>
</dbReference>
<protein>
    <submittedName>
        <fullName evidence="12">Methyl-accepting chemotaxis sensory transducer with Cache sensor</fullName>
    </submittedName>
</protein>
<evidence type="ECO:0000256" key="1">
    <source>
        <dbReference type="ARBA" id="ARBA00004651"/>
    </source>
</evidence>
<evidence type="ECO:0000256" key="2">
    <source>
        <dbReference type="ARBA" id="ARBA00022475"/>
    </source>
</evidence>
<dbReference type="HOGENOM" id="CLU_000445_107_12_7"/>
<gene>
    <name evidence="12" type="ordered locus">Deba_2256</name>
</gene>
<dbReference type="STRING" id="644282.Deba_2256"/>
<keyword evidence="8" id="KW-0807">Transducer</keyword>
<dbReference type="PROSITE" id="PS50111">
    <property type="entry name" value="CHEMOTAXIS_TRANSDUC_2"/>
    <property type="match status" value="1"/>
</dbReference>
<dbReference type="KEGG" id="dbr:Deba_2256"/>
<dbReference type="SUPFAM" id="SSF58104">
    <property type="entry name" value="Methyl-accepting chemotaxis protein (MCP) signaling domain"/>
    <property type="match status" value="1"/>
</dbReference>
<reference evidence="12 13" key="1">
    <citation type="journal article" date="2010" name="Stand. Genomic Sci.">
        <title>Complete genome sequence of Desulfarculus baarsii type strain (2st14).</title>
        <authorList>
            <person name="Sun H."/>
            <person name="Spring S."/>
            <person name="Lapidus A."/>
            <person name="Davenport K."/>
            <person name="Del Rio T.G."/>
            <person name="Tice H."/>
            <person name="Nolan M."/>
            <person name="Copeland A."/>
            <person name="Cheng J.F."/>
            <person name="Lucas S."/>
            <person name="Tapia R."/>
            <person name="Goodwin L."/>
            <person name="Pitluck S."/>
            <person name="Ivanova N."/>
            <person name="Pagani I."/>
            <person name="Mavromatis K."/>
            <person name="Ovchinnikova G."/>
            <person name="Pati A."/>
            <person name="Chen A."/>
            <person name="Palaniappan K."/>
            <person name="Hauser L."/>
            <person name="Chang Y.J."/>
            <person name="Jeffries C.D."/>
            <person name="Detter J.C."/>
            <person name="Han C."/>
            <person name="Rohde M."/>
            <person name="Brambilla E."/>
            <person name="Goker M."/>
            <person name="Woyke T."/>
            <person name="Bristow J."/>
            <person name="Eisen J.A."/>
            <person name="Markowitz V."/>
            <person name="Hugenholtz P."/>
            <person name="Kyrpides N.C."/>
            <person name="Klenk H.P."/>
            <person name="Land M."/>
        </authorList>
    </citation>
    <scope>NUCLEOTIDE SEQUENCE [LARGE SCALE GENOMIC DNA]</scope>
    <source>
        <strain evidence="13">ATCC 33931 / DSM 2075 / LMG 7858 / VKM B-1802 / 2st14</strain>
    </source>
</reference>
<accession>E1QJ76</accession>
<evidence type="ECO:0000256" key="4">
    <source>
        <dbReference type="ARBA" id="ARBA00022692"/>
    </source>
</evidence>
<dbReference type="Pfam" id="PF00015">
    <property type="entry name" value="MCPsignal"/>
    <property type="match status" value="1"/>
</dbReference>
<dbReference type="PANTHER" id="PTHR43531">
    <property type="entry name" value="PROTEIN ICFG"/>
    <property type="match status" value="1"/>
</dbReference>
<evidence type="ECO:0000256" key="5">
    <source>
        <dbReference type="ARBA" id="ARBA00022989"/>
    </source>
</evidence>
<dbReference type="Gene3D" id="3.30.450.20">
    <property type="entry name" value="PAS domain"/>
    <property type="match status" value="1"/>
</dbReference>
<dbReference type="eggNOG" id="COG0840">
    <property type="taxonomic scope" value="Bacteria"/>
</dbReference>
<keyword evidence="6 10" id="KW-0472">Membrane</keyword>
<dbReference type="PANTHER" id="PTHR43531:SF11">
    <property type="entry name" value="METHYL-ACCEPTING CHEMOTAXIS PROTEIN 3"/>
    <property type="match status" value="1"/>
</dbReference>
<keyword evidence="5 10" id="KW-1133">Transmembrane helix</keyword>
<dbReference type="RefSeq" id="WP_013259058.1">
    <property type="nucleotide sequence ID" value="NC_014365.1"/>
</dbReference>
<dbReference type="Gene3D" id="1.10.287.950">
    <property type="entry name" value="Methyl-accepting chemotaxis protein"/>
    <property type="match status" value="1"/>
</dbReference>
<evidence type="ECO:0000313" key="13">
    <source>
        <dbReference type="Proteomes" id="UP000009047"/>
    </source>
</evidence>